<keyword evidence="3" id="KW-1185">Reference proteome</keyword>
<accession>A0A3E0EPZ8</accession>
<dbReference type="SUPFAM" id="SSF141673">
    <property type="entry name" value="MOSC N-terminal domain-like"/>
    <property type="match status" value="1"/>
</dbReference>
<protein>
    <recommendedName>
        <fullName evidence="1">MOSC domain-containing protein</fullName>
    </recommendedName>
</protein>
<gene>
    <name evidence="2" type="ORF">C8P67_103228</name>
</gene>
<comment type="caution">
    <text evidence="2">The sequence shown here is derived from an EMBL/GenBank/DDBJ whole genome shotgun (WGS) entry which is preliminary data.</text>
</comment>
<evidence type="ECO:0000259" key="1">
    <source>
        <dbReference type="PROSITE" id="PS51340"/>
    </source>
</evidence>
<dbReference type="Proteomes" id="UP000257136">
    <property type="component" value="Unassembled WGS sequence"/>
</dbReference>
<feature type="domain" description="MOSC" evidence="1">
    <location>
        <begin position="122"/>
        <end position="269"/>
    </location>
</feature>
<dbReference type="RefSeq" id="WP_115811427.1">
    <property type="nucleotide sequence ID" value="NZ_QUNI01000003.1"/>
</dbReference>
<evidence type="ECO:0000313" key="2">
    <source>
        <dbReference type="EMBL" id="REH00252.1"/>
    </source>
</evidence>
<name>A0A3E0EPZ8_9FLAO</name>
<dbReference type="InterPro" id="IPR005303">
    <property type="entry name" value="MOCOS_middle"/>
</dbReference>
<dbReference type="GO" id="GO:0030170">
    <property type="term" value="F:pyridoxal phosphate binding"/>
    <property type="evidence" value="ECO:0007669"/>
    <property type="project" value="InterPro"/>
</dbReference>
<reference evidence="2 3" key="1">
    <citation type="submission" date="2018-08" db="EMBL/GenBank/DDBJ databases">
        <title>Genomic Encyclopedia of Archaeal and Bacterial Type Strains, Phase II (KMG-II): from individual species to whole genera.</title>
        <authorList>
            <person name="Goeker M."/>
        </authorList>
    </citation>
    <scope>NUCLEOTIDE SEQUENCE [LARGE SCALE GENOMIC DNA]</scope>
    <source>
        <strain evidence="2 3">DSM 100880</strain>
    </source>
</reference>
<dbReference type="InterPro" id="IPR011037">
    <property type="entry name" value="Pyrv_Knase-like_insert_dom_sf"/>
</dbReference>
<evidence type="ECO:0000313" key="3">
    <source>
        <dbReference type="Proteomes" id="UP000257136"/>
    </source>
</evidence>
<dbReference type="PANTHER" id="PTHR14237:SF19">
    <property type="entry name" value="MITOCHONDRIAL AMIDOXIME REDUCING COMPONENT 1"/>
    <property type="match status" value="1"/>
</dbReference>
<dbReference type="Pfam" id="PF03473">
    <property type="entry name" value="MOSC"/>
    <property type="match status" value="1"/>
</dbReference>
<dbReference type="InterPro" id="IPR005302">
    <property type="entry name" value="MoCF_Sase_C"/>
</dbReference>
<dbReference type="PANTHER" id="PTHR14237">
    <property type="entry name" value="MOLYBDOPTERIN COFACTOR SULFURASE MOSC"/>
    <property type="match status" value="1"/>
</dbReference>
<dbReference type="OrthoDB" id="581532at2"/>
<dbReference type="EMBL" id="QUNI01000003">
    <property type="protein sequence ID" value="REH00252.1"/>
    <property type="molecule type" value="Genomic_DNA"/>
</dbReference>
<dbReference type="PROSITE" id="PS51340">
    <property type="entry name" value="MOSC"/>
    <property type="match status" value="1"/>
</dbReference>
<dbReference type="Pfam" id="PF03476">
    <property type="entry name" value="MOSC_N"/>
    <property type="match status" value="1"/>
</dbReference>
<dbReference type="AlphaFoldDB" id="A0A3E0EPZ8"/>
<sequence length="275" mass="31220">MLKLSEIWVYPVKSLGGISLQKSQVTDRGLELDRRWLLVDDDGRFLSQREYPELALFRPEIAGDNLKITHKVLLESIDIPLRPVFNDSEAKILVTVWDDTIDAFEVSPSITQWFSKFLKISARLVYMPEESKRKLDPDYAISGNEITSFSDAYPFLIIGQSSLEDLNERLGVKVPMNRFRPNFVFTNGKAFEEDFWRDFTIGNLSFVGVKPCDRCVMTTVDQEKGIVAGKDPLKTLAKYRNFGNKVLFGQNVIGLEVGIVSVGDEVKVLTNSKQK</sequence>
<dbReference type="SUPFAM" id="SSF50800">
    <property type="entry name" value="PK beta-barrel domain-like"/>
    <property type="match status" value="1"/>
</dbReference>
<dbReference type="GO" id="GO:0003824">
    <property type="term" value="F:catalytic activity"/>
    <property type="evidence" value="ECO:0007669"/>
    <property type="project" value="InterPro"/>
</dbReference>
<proteinExistence type="predicted"/>
<dbReference type="GO" id="GO:0030151">
    <property type="term" value="F:molybdenum ion binding"/>
    <property type="evidence" value="ECO:0007669"/>
    <property type="project" value="InterPro"/>
</dbReference>
<organism evidence="2 3">
    <name type="scientific">Flavobacterium aquicola</name>
    <dbReference type="NCBI Taxonomy" id="1682742"/>
    <lineage>
        <taxon>Bacteria</taxon>
        <taxon>Pseudomonadati</taxon>
        <taxon>Bacteroidota</taxon>
        <taxon>Flavobacteriia</taxon>
        <taxon>Flavobacteriales</taxon>
        <taxon>Flavobacteriaceae</taxon>
        <taxon>Flavobacterium</taxon>
    </lineage>
</organism>